<gene>
    <name evidence="4" type="ORF">Y88_2012</name>
</gene>
<dbReference type="InterPro" id="IPR001995">
    <property type="entry name" value="Peptidase_A2_cat"/>
</dbReference>
<reference evidence="4 5" key="1">
    <citation type="journal article" date="2012" name="J. Bacteriol.">
        <title>Draft Genome Sequence of Novosphingobium nitrogenifigens Y88T.</title>
        <authorList>
            <person name="Strabala T.J."/>
            <person name="Macdonald L."/>
            <person name="Liu V."/>
            <person name="Smit A.M."/>
        </authorList>
    </citation>
    <scope>NUCLEOTIDE SEQUENCE [LARGE SCALE GENOMIC DNA]</scope>
    <source>
        <strain evidence="4 5">DSM 19370</strain>
    </source>
</reference>
<dbReference type="CDD" id="cd05483">
    <property type="entry name" value="retropepsin_like_bacteria"/>
    <property type="match status" value="1"/>
</dbReference>
<evidence type="ECO:0000256" key="1">
    <source>
        <dbReference type="ARBA" id="ARBA00022801"/>
    </source>
</evidence>
<dbReference type="PROSITE" id="PS50175">
    <property type="entry name" value="ASP_PROT_RETROV"/>
    <property type="match status" value="1"/>
</dbReference>
<feature type="domain" description="Peptidase A2" evidence="3">
    <location>
        <begin position="87"/>
        <end position="128"/>
    </location>
</feature>
<evidence type="ECO:0000259" key="3">
    <source>
        <dbReference type="PROSITE" id="PS50175"/>
    </source>
</evidence>
<proteinExistence type="predicted"/>
<dbReference type="STRING" id="983920.Y88_2012"/>
<dbReference type="InterPro" id="IPR034122">
    <property type="entry name" value="Retropepsin-like_bacterial"/>
</dbReference>
<keyword evidence="1" id="KW-0378">Hydrolase</keyword>
<organism evidence="4 5">
    <name type="scientific">Novosphingobium nitrogenifigens DSM 19370</name>
    <dbReference type="NCBI Taxonomy" id="983920"/>
    <lineage>
        <taxon>Bacteria</taxon>
        <taxon>Pseudomonadati</taxon>
        <taxon>Pseudomonadota</taxon>
        <taxon>Alphaproteobacteria</taxon>
        <taxon>Sphingomonadales</taxon>
        <taxon>Sphingomonadaceae</taxon>
        <taxon>Novosphingobium</taxon>
    </lineage>
</organism>
<comment type="caution">
    <text evidence="4">The sequence shown here is derived from an EMBL/GenBank/DDBJ whole genome shotgun (WGS) entry which is preliminary data.</text>
</comment>
<dbReference type="OrthoDB" id="7595324at2"/>
<dbReference type="GO" id="GO:0004190">
    <property type="term" value="F:aspartic-type endopeptidase activity"/>
    <property type="evidence" value="ECO:0007669"/>
    <property type="project" value="InterPro"/>
</dbReference>
<evidence type="ECO:0000256" key="2">
    <source>
        <dbReference type="SAM" id="MobiDB-lite"/>
    </source>
</evidence>
<dbReference type="NCBIfam" id="TIGR02281">
    <property type="entry name" value="clan_AA_DTGA"/>
    <property type="match status" value="1"/>
</dbReference>
<dbReference type="SUPFAM" id="SSF50630">
    <property type="entry name" value="Acid proteases"/>
    <property type="match status" value="1"/>
</dbReference>
<dbReference type="EMBL" id="AEWJ01000023">
    <property type="protein sequence ID" value="EGD60138.1"/>
    <property type="molecule type" value="Genomic_DNA"/>
</dbReference>
<dbReference type="RefSeq" id="WP_008069140.1">
    <property type="nucleotide sequence ID" value="NZ_AQWK01000005.1"/>
</dbReference>
<sequence length="183" mass="18444">MNRYLIFALGVLVVVAFVAPSLGTLTPAAPTDAPAEDRPVGAPEPAPAAPLGVEGAPQSAGQSGGLSIPRDAGGQFHVDGDVNGQPVRFLVDTGADGVALTEADAQKLGISADASAFRPILGTASGTGYGAPVRLQNIEIAGHELTNVDAVIARGLSTSLLGQSVLRRLGTVTMTRDQLVIGN</sequence>
<name>F1Z5M8_9SPHN</name>
<evidence type="ECO:0000313" key="4">
    <source>
        <dbReference type="EMBL" id="EGD60138.1"/>
    </source>
</evidence>
<dbReference type="GO" id="GO:0006508">
    <property type="term" value="P:proteolysis"/>
    <property type="evidence" value="ECO:0007669"/>
    <property type="project" value="InterPro"/>
</dbReference>
<evidence type="ECO:0000313" key="5">
    <source>
        <dbReference type="Proteomes" id="UP000004728"/>
    </source>
</evidence>
<dbReference type="Pfam" id="PF13975">
    <property type="entry name" value="gag-asp_proteas"/>
    <property type="match status" value="1"/>
</dbReference>
<dbReference type="Gene3D" id="2.40.70.10">
    <property type="entry name" value="Acid Proteases"/>
    <property type="match status" value="1"/>
</dbReference>
<dbReference type="InParanoid" id="F1Z5M8"/>
<protein>
    <recommendedName>
        <fullName evidence="3">Peptidase A2 domain-containing protein</fullName>
    </recommendedName>
</protein>
<dbReference type="InterPro" id="IPR011969">
    <property type="entry name" value="Clan_AA_Asp_peptidase_C"/>
</dbReference>
<dbReference type="eggNOG" id="COG3577">
    <property type="taxonomic scope" value="Bacteria"/>
</dbReference>
<accession>F1Z5M8</accession>
<dbReference type="Proteomes" id="UP000004728">
    <property type="component" value="Unassembled WGS sequence"/>
</dbReference>
<dbReference type="HOGENOM" id="CLU_099411_3_1_5"/>
<feature type="region of interest" description="Disordered" evidence="2">
    <location>
        <begin position="29"/>
        <end position="77"/>
    </location>
</feature>
<dbReference type="AlphaFoldDB" id="F1Z5M8"/>
<keyword evidence="5" id="KW-1185">Reference proteome</keyword>
<dbReference type="InterPro" id="IPR021109">
    <property type="entry name" value="Peptidase_aspartic_dom_sf"/>
</dbReference>